<accession>A0A917H083</accession>
<proteinExistence type="predicted"/>
<dbReference type="InterPro" id="IPR050570">
    <property type="entry name" value="Cell_wall_metabolism_enzyme"/>
</dbReference>
<reference evidence="2 3" key="1">
    <citation type="journal article" date="2014" name="Int. J. Syst. Evol. Microbiol.">
        <title>Complete genome sequence of Corynebacterium casei LMG S-19264T (=DSM 44701T), isolated from a smear-ripened cheese.</title>
        <authorList>
            <consortium name="US DOE Joint Genome Institute (JGI-PGF)"/>
            <person name="Walter F."/>
            <person name="Albersmeier A."/>
            <person name="Kalinowski J."/>
            <person name="Ruckert C."/>
        </authorList>
    </citation>
    <scope>NUCLEOTIDE SEQUENCE [LARGE SCALE GENOMIC DNA]</scope>
    <source>
        <strain evidence="2 3">CGMCC 1.15286</strain>
    </source>
</reference>
<evidence type="ECO:0000313" key="2">
    <source>
        <dbReference type="EMBL" id="GGG63283.1"/>
    </source>
</evidence>
<dbReference type="Pfam" id="PF01551">
    <property type="entry name" value="Peptidase_M23"/>
    <property type="match status" value="1"/>
</dbReference>
<protein>
    <recommendedName>
        <fullName evidence="1">M23ase beta-sheet core domain-containing protein</fullName>
    </recommendedName>
</protein>
<dbReference type="GO" id="GO:0004222">
    <property type="term" value="F:metalloendopeptidase activity"/>
    <property type="evidence" value="ECO:0007669"/>
    <property type="project" value="TreeGrafter"/>
</dbReference>
<dbReference type="FunFam" id="2.70.70.10:FF:000006">
    <property type="entry name" value="M23 family peptidase"/>
    <property type="match status" value="1"/>
</dbReference>
<dbReference type="Proteomes" id="UP000600247">
    <property type="component" value="Unassembled WGS sequence"/>
</dbReference>
<sequence length="244" mass="26221">MNDLQALENKLQQFIEKYGAITGSSDSTRNSGSTVPRGEVQSLSASIGGKTSSIVPLAYSSQPSPELKRMAALAGSTSLDLHAVSDMVDEMEQTMAHSLRQFKLRQAELDAIPSGWPTNSHQMTSGFGYRKDPFTGKATFHAGIDIAGKTGDPVFSAANGIVEESGYSSSEGNHVVIDHGNGLRSVYMHLNQIEAREGDTIVRGEKIGLLGSTGRSSGPHLHFQVMQRDEAVNPLNYLSLVKED</sequence>
<dbReference type="EMBL" id="BMHY01000002">
    <property type="protein sequence ID" value="GGG63283.1"/>
    <property type="molecule type" value="Genomic_DNA"/>
</dbReference>
<organism evidence="2 3">
    <name type="scientific">Paenibacillus radicis</name>
    <name type="common">ex Gao et al. 2016</name>
    <dbReference type="NCBI Taxonomy" id="1737354"/>
    <lineage>
        <taxon>Bacteria</taxon>
        <taxon>Bacillati</taxon>
        <taxon>Bacillota</taxon>
        <taxon>Bacilli</taxon>
        <taxon>Bacillales</taxon>
        <taxon>Paenibacillaceae</taxon>
        <taxon>Paenibacillus</taxon>
    </lineage>
</organism>
<keyword evidence="3" id="KW-1185">Reference proteome</keyword>
<evidence type="ECO:0000313" key="3">
    <source>
        <dbReference type="Proteomes" id="UP000600247"/>
    </source>
</evidence>
<dbReference type="PANTHER" id="PTHR21666:SF270">
    <property type="entry name" value="MUREIN HYDROLASE ACTIVATOR ENVC"/>
    <property type="match status" value="1"/>
</dbReference>
<dbReference type="InterPro" id="IPR011055">
    <property type="entry name" value="Dup_hybrid_motif"/>
</dbReference>
<gene>
    <name evidence="2" type="ORF">GCM10010918_16510</name>
</gene>
<dbReference type="SUPFAM" id="SSF51261">
    <property type="entry name" value="Duplicated hybrid motif"/>
    <property type="match status" value="1"/>
</dbReference>
<dbReference type="AlphaFoldDB" id="A0A917H083"/>
<comment type="caution">
    <text evidence="2">The sequence shown here is derived from an EMBL/GenBank/DDBJ whole genome shotgun (WGS) entry which is preliminary data.</text>
</comment>
<evidence type="ECO:0000259" key="1">
    <source>
        <dbReference type="Pfam" id="PF01551"/>
    </source>
</evidence>
<dbReference type="PANTHER" id="PTHR21666">
    <property type="entry name" value="PEPTIDASE-RELATED"/>
    <property type="match status" value="1"/>
</dbReference>
<feature type="domain" description="M23ase beta-sheet core" evidence="1">
    <location>
        <begin position="140"/>
        <end position="234"/>
    </location>
</feature>
<dbReference type="InterPro" id="IPR016047">
    <property type="entry name" value="M23ase_b-sheet_dom"/>
</dbReference>
<name>A0A917H083_9BACL</name>
<dbReference type="Gene3D" id="2.70.70.10">
    <property type="entry name" value="Glucose Permease (Domain IIA)"/>
    <property type="match status" value="1"/>
</dbReference>
<dbReference type="CDD" id="cd12797">
    <property type="entry name" value="M23_peptidase"/>
    <property type="match status" value="1"/>
</dbReference>